<organism evidence="2 3">
    <name type="scientific">Dactylosporangium cerinum</name>
    <dbReference type="NCBI Taxonomy" id="1434730"/>
    <lineage>
        <taxon>Bacteria</taxon>
        <taxon>Bacillati</taxon>
        <taxon>Actinomycetota</taxon>
        <taxon>Actinomycetes</taxon>
        <taxon>Micromonosporales</taxon>
        <taxon>Micromonosporaceae</taxon>
        <taxon>Dactylosporangium</taxon>
    </lineage>
</organism>
<keyword evidence="1" id="KW-0812">Transmembrane</keyword>
<keyword evidence="1" id="KW-1133">Transmembrane helix</keyword>
<reference evidence="3" key="1">
    <citation type="journal article" date="2019" name="Int. J. Syst. Evol. Microbiol.">
        <title>The Global Catalogue of Microorganisms (GCM) 10K type strain sequencing project: providing services to taxonomists for standard genome sequencing and annotation.</title>
        <authorList>
            <consortium name="The Broad Institute Genomics Platform"/>
            <consortium name="The Broad Institute Genome Sequencing Center for Infectious Disease"/>
            <person name="Wu L."/>
            <person name="Ma J."/>
        </authorList>
    </citation>
    <scope>NUCLEOTIDE SEQUENCE [LARGE SCALE GENOMIC DNA]</scope>
    <source>
        <strain evidence="3">CGMCC 4.7152</strain>
    </source>
</reference>
<evidence type="ECO:0000256" key="1">
    <source>
        <dbReference type="SAM" id="Phobius"/>
    </source>
</evidence>
<accession>A0ABV9VPV8</accession>
<sequence length="106" mass="11237">MSKVVKFVGSLVVLAILAGVGWYLNRDSGENAKVGDCLHQVSSSEVKIVKCDAADADFSVIGKVENKKQTEAEQSACDAFPETAATYWWGKAGQAGDVLCLKALKA</sequence>
<comment type="caution">
    <text evidence="2">The sequence shown here is derived from an EMBL/GenBank/DDBJ whole genome shotgun (WGS) entry which is preliminary data.</text>
</comment>
<keyword evidence="1" id="KW-0472">Membrane</keyword>
<evidence type="ECO:0000313" key="3">
    <source>
        <dbReference type="Proteomes" id="UP001595912"/>
    </source>
</evidence>
<name>A0ABV9VPV8_9ACTN</name>
<dbReference type="RefSeq" id="WP_380113856.1">
    <property type="nucleotide sequence ID" value="NZ_JBHSIU010000010.1"/>
</dbReference>
<gene>
    <name evidence="2" type="ORF">ACFPIJ_07290</name>
</gene>
<dbReference type="Proteomes" id="UP001595912">
    <property type="component" value="Unassembled WGS sequence"/>
</dbReference>
<feature type="transmembrane region" description="Helical" evidence="1">
    <location>
        <begin position="7"/>
        <end position="24"/>
    </location>
</feature>
<protein>
    <submittedName>
        <fullName evidence="2">Uncharacterized protein</fullName>
    </submittedName>
</protein>
<proteinExistence type="predicted"/>
<evidence type="ECO:0000313" key="2">
    <source>
        <dbReference type="EMBL" id="MFC4997625.1"/>
    </source>
</evidence>
<keyword evidence="3" id="KW-1185">Reference proteome</keyword>
<dbReference type="EMBL" id="JBHSIU010000010">
    <property type="protein sequence ID" value="MFC4997625.1"/>
    <property type="molecule type" value="Genomic_DNA"/>
</dbReference>